<gene>
    <name evidence="3" type="ORF">TCLT_LOCUS9033</name>
</gene>
<name>A0A0N5D7J4_THECL</name>
<dbReference type="STRING" id="103827.A0A0N5D7J4"/>
<evidence type="ECO:0000256" key="2">
    <source>
        <dbReference type="SAM" id="Phobius"/>
    </source>
</evidence>
<keyword evidence="2" id="KW-0812">Transmembrane</keyword>
<evidence type="ECO:0000313" key="4">
    <source>
        <dbReference type="Proteomes" id="UP000276776"/>
    </source>
</evidence>
<dbReference type="Proteomes" id="UP000276776">
    <property type="component" value="Unassembled WGS sequence"/>
</dbReference>
<proteinExistence type="predicted"/>
<sequence length="166" mass="18617">MHAPHIRLGLSLIFTFKRFNSYITLYESFVKIRFYPFAPHFLLCATIKQLDVTFRHTLQESGAFVYGILSSMDKISNGVVLQLVELFSPPICTTDGKVVDCSSFYHVVVVIVPGSFLIVAVIVLISLVVTEKCSFSSQQEESLARNEQSLEDSLPNGSVTEEPHKR</sequence>
<accession>A0A0N5D7J4</accession>
<evidence type="ECO:0000256" key="1">
    <source>
        <dbReference type="SAM" id="MobiDB-lite"/>
    </source>
</evidence>
<dbReference type="EMBL" id="UYYF01004721">
    <property type="protein sequence ID" value="VDN06633.1"/>
    <property type="molecule type" value="Genomic_DNA"/>
</dbReference>
<feature type="region of interest" description="Disordered" evidence="1">
    <location>
        <begin position="143"/>
        <end position="166"/>
    </location>
</feature>
<dbReference type="OrthoDB" id="5869602at2759"/>
<keyword evidence="4" id="KW-1185">Reference proteome</keyword>
<evidence type="ECO:0000313" key="3">
    <source>
        <dbReference type="EMBL" id="VDN06633.1"/>
    </source>
</evidence>
<protein>
    <submittedName>
        <fullName evidence="5">DUF4792 domain-containing protein</fullName>
    </submittedName>
</protein>
<reference evidence="5" key="1">
    <citation type="submission" date="2016-03" db="UniProtKB">
        <authorList>
            <consortium name="WormBaseParasite"/>
        </authorList>
    </citation>
    <scope>IDENTIFICATION</scope>
</reference>
<keyword evidence="2" id="KW-1133">Transmembrane helix</keyword>
<reference evidence="3 4" key="2">
    <citation type="submission" date="2018-11" db="EMBL/GenBank/DDBJ databases">
        <authorList>
            <consortium name="Pathogen Informatics"/>
        </authorList>
    </citation>
    <scope>NUCLEOTIDE SEQUENCE [LARGE SCALE GENOMIC DNA]</scope>
</reference>
<keyword evidence="2" id="KW-0472">Membrane</keyword>
<dbReference type="AlphaFoldDB" id="A0A0N5D7J4"/>
<dbReference type="WBParaSite" id="TCLT_0000904401-mRNA-1">
    <property type="protein sequence ID" value="TCLT_0000904401-mRNA-1"/>
    <property type="gene ID" value="TCLT_0000904401"/>
</dbReference>
<feature type="transmembrane region" description="Helical" evidence="2">
    <location>
        <begin position="104"/>
        <end position="129"/>
    </location>
</feature>
<organism evidence="5">
    <name type="scientific">Thelazia callipaeda</name>
    <name type="common">Oriental eyeworm</name>
    <name type="synonym">Parasitic nematode</name>
    <dbReference type="NCBI Taxonomy" id="103827"/>
    <lineage>
        <taxon>Eukaryota</taxon>
        <taxon>Metazoa</taxon>
        <taxon>Ecdysozoa</taxon>
        <taxon>Nematoda</taxon>
        <taxon>Chromadorea</taxon>
        <taxon>Rhabditida</taxon>
        <taxon>Spirurina</taxon>
        <taxon>Spiruromorpha</taxon>
        <taxon>Thelazioidea</taxon>
        <taxon>Thelaziidae</taxon>
        <taxon>Thelazia</taxon>
    </lineage>
</organism>
<evidence type="ECO:0000313" key="5">
    <source>
        <dbReference type="WBParaSite" id="TCLT_0000904401-mRNA-1"/>
    </source>
</evidence>